<comment type="cofactor">
    <cofactor evidence="1">
        <name>FAD</name>
        <dbReference type="ChEBI" id="CHEBI:57692"/>
    </cofactor>
</comment>
<evidence type="ECO:0000256" key="2">
    <source>
        <dbReference type="ARBA" id="ARBA00022630"/>
    </source>
</evidence>
<dbReference type="Proteomes" id="UP000254794">
    <property type="component" value="Unassembled WGS sequence"/>
</dbReference>
<dbReference type="Gene3D" id="3.50.50.60">
    <property type="entry name" value="FAD/NAD(P)-binding domain"/>
    <property type="match status" value="1"/>
</dbReference>
<dbReference type="GO" id="GO:0018666">
    <property type="term" value="F:2,4-dichlorophenol 6-monooxygenase activity"/>
    <property type="evidence" value="ECO:0007669"/>
    <property type="project" value="UniProtKB-EC"/>
</dbReference>
<evidence type="ECO:0000313" key="6">
    <source>
        <dbReference type="Proteomes" id="UP000254794"/>
    </source>
</evidence>
<dbReference type="PANTHER" id="PTHR43004">
    <property type="entry name" value="TRK SYSTEM POTASSIUM UPTAKE PROTEIN"/>
    <property type="match status" value="1"/>
</dbReference>
<dbReference type="EC" id="1.14.13.20" evidence="5"/>
<dbReference type="EC" id="1.14.13.50" evidence="5"/>
<keyword evidence="3" id="KW-0274">FAD</keyword>
<dbReference type="PANTHER" id="PTHR43004:SF19">
    <property type="entry name" value="BINDING MONOOXYGENASE, PUTATIVE (JCVI)-RELATED"/>
    <property type="match status" value="1"/>
</dbReference>
<organism evidence="5 6">
    <name type="scientific">Legionella busanensis</name>
    <dbReference type="NCBI Taxonomy" id="190655"/>
    <lineage>
        <taxon>Bacteria</taxon>
        <taxon>Pseudomonadati</taxon>
        <taxon>Pseudomonadota</taxon>
        <taxon>Gammaproteobacteria</taxon>
        <taxon>Legionellales</taxon>
        <taxon>Legionellaceae</taxon>
        <taxon>Legionella</taxon>
    </lineage>
</organism>
<dbReference type="GO" id="GO:0071949">
    <property type="term" value="F:FAD binding"/>
    <property type="evidence" value="ECO:0007669"/>
    <property type="project" value="InterPro"/>
</dbReference>
<dbReference type="SUPFAM" id="SSF51905">
    <property type="entry name" value="FAD/NAD(P)-binding domain"/>
    <property type="match status" value="1"/>
</dbReference>
<dbReference type="Gene3D" id="3.40.30.120">
    <property type="match status" value="1"/>
</dbReference>
<evidence type="ECO:0000256" key="1">
    <source>
        <dbReference type="ARBA" id="ARBA00001974"/>
    </source>
</evidence>
<accession>A0A378JJJ5</accession>
<dbReference type="PRINTS" id="PR00420">
    <property type="entry name" value="RNGMNOXGNASE"/>
</dbReference>
<dbReference type="InterPro" id="IPR050641">
    <property type="entry name" value="RIFMO-like"/>
</dbReference>
<feature type="domain" description="FAD-binding" evidence="4">
    <location>
        <begin position="4"/>
        <end position="356"/>
    </location>
</feature>
<evidence type="ECO:0000259" key="4">
    <source>
        <dbReference type="Pfam" id="PF01494"/>
    </source>
</evidence>
<dbReference type="InterPro" id="IPR002938">
    <property type="entry name" value="FAD-bd"/>
</dbReference>
<sequence length="541" mass="61072">METEAQVVIIGAGPVGLSTAIGLANQGIKSILIERHASTTDHPKARGINTRTMEIFRLWGIEVPLRKHQLPREAHRFIWLESLQGKELTRISAKPRPNLNSPTTNASISQDWVEQELLKKAQTYSEITCHFNMEMLDIQQTSNEVISTVKDKLSGKQYQLKSDYLVAADGASSLTRKLLSINMEGQDNLGEFCNIYCEMDLSKYVQDRPSIGFIFTRKDIMGTTLLSKDGLRKWLVGIRYDVIPEFTKESFTDDFCLEVVKEVIQDKTIEVKLINKGFWTMAALVAERFRDGRILLAGDAAHRLPPTGGLGMNTGIQDAHNLAWKLAYVIKGYANERLLDTYFTERAPVAVKNIEWSAKNANRFNTIFTALYNNDYQTMMAAIEEQNEHVNQIALDLGFCYEEGALIAENNPMPSLNLDTYIPSTYPGCRAPHCLLQKGKQLLSALDLFNNKFVLLSSDQTDTWHKAALKLSNLPLVSYRVGKAGDLDDPEGQWLELYQINATGAVLIRPDGHVAWRNFNSDDNPEKHLKEIFQKLLCRQI</sequence>
<protein>
    <submittedName>
        <fullName evidence="5">FAD dependent oxidoreductase</fullName>
        <ecNumber evidence="5">1.14.13.20</ecNumber>
        <ecNumber evidence="5">1.14.13.50</ecNumber>
    </submittedName>
</protein>
<dbReference type="AlphaFoldDB" id="A0A378JJJ5"/>
<dbReference type="EMBL" id="UGOD01000001">
    <property type="protein sequence ID" value="STX51344.1"/>
    <property type="molecule type" value="Genomic_DNA"/>
</dbReference>
<gene>
    <name evidence="5" type="primary">tfdB</name>
    <name evidence="5" type="ORF">NCTC13316_01439</name>
</gene>
<dbReference type="InterPro" id="IPR036188">
    <property type="entry name" value="FAD/NAD-bd_sf"/>
</dbReference>
<proteinExistence type="predicted"/>
<dbReference type="OrthoDB" id="8672648at2"/>
<evidence type="ECO:0000313" key="5">
    <source>
        <dbReference type="EMBL" id="STX51344.1"/>
    </source>
</evidence>
<dbReference type="Gene3D" id="3.30.9.10">
    <property type="entry name" value="D-Amino Acid Oxidase, subunit A, domain 2"/>
    <property type="match status" value="1"/>
</dbReference>
<keyword evidence="2" id="KW-0285">Flavoprotein</keyword>
<dbReference type="Pfam" id="PF21274">
    <property type="entry name" value="Rng_hyd_C"/>
    <property type="match status" value="1"/>
</dbReference>
<keyword evidence="6" id="KW-1185">Reference proteome</keyword>
<reference evidence="5 6" key="1">
    <citation type="submission" date="2018-06" db="EMBL/GenBank/DDBJ databases">
        <authorList>
            <consortium name="Pathogen Informatics"/>
            <person name="Doyle S."/>
        </authorList>
    </citation>
    <scope>NUCLEOTIDE SEQUENCE [LARGE SCALE GENOMIC DNA]</scope>
    <source>
        <strain evidence="5 6">NCTC13316</strain>
    </source>
</reference>
<dbReference type="RefSeq" id="WP_115330987.1">
    <property type="nucleotide sequence ID" value="NZ_CAAAHP010000001.1"/>
</dbReference>
<dbReference type="GO" id="GO:0018677">
    <property type="term" value="F:pentachlorophenol monooxygenase activity"/>
    <property type="evidence" value="ECO:0007669"/>
    <property type="project" value="UniProtKB-EC"/>
</dbReference>
<name>A0A378JJJ5_9GAMM</name>
<evidence type="ECO:0000256" key="3">
    <source>
        <dbReference type="ARBA" id="ARBA00022827"/>
    </source>
</evidence>
<keyword evidence="5" id="KW-0560">Oxidoreductase</keyword>
<dbReference type="Pfam" id="PF01494">
    <property type="entry name" value="FAD_binding_3"/>
    <property type="match status" value="1"/>
</dbReference>